<evidence type="ECO:0000313" key="3">
    <source>
        <dbReference type="EMBL" id="OAG01295.1"/>
    </source>
</evidence>
<proteinExistence type="predicted"/>
<keyword evidence="1" id="KW-0812">Transmembrane</keyword>
<evidence type="ECO:0000313" key="4">
    <source>
        <dbReference type="Proteomes" id="UP000077069"/>
    </source>
</evidence>
<dbReference type="PANTHER" id="PTHR37019:SF1">
    <property type="entry name" value="EXPERA DOMAIN-CONTAINING PROTEIN"/>
    <property type="match status" value="1"/>
</dbReference>
<dbReference type="OrthoDB" id="5313995at2759"/>
<sequence length="155" mass="17280">MSTAHIHPFYRIWFTIVDPTTLVFTILACILSPSTMLATSVPTSFASYDPLSHGPLLYQSAALYAFMAIIFGALLRVSSDLNVWKIVQFATLVVDCALLVTLWSMLKQQNRLELAEWRGEDWFNAGFTIWVALIRFAFLGGLGVGTQVEEKTKTG</sequence>
<feature type="transmembrane region" description="Helical" evidence="1">
    <location>
        <begin position="126"/>
        <end position="145"/>
    </location>
</feature>
<dbReference type="PANTHER" id="PTHR37019">
    <property type="entry name" value="CHROMOSOME 1, WHOLE GENOME SHOTGUN SEQUENCE"/>
    <property type="match status" value="1"/>
</dbReference>
<dbReference type="RefSeq" id="XP_018031660.1">
    <property type="nucleotide sequence ID" value="XM_018175754.1"/>
</dbReference>
<feature type="domain" description="DUF7704" evidence="2">
    <location>
        <begin position="5"/>
        <end position="142"/>
    </location>
</feature>
<dbReference type="Pfam" id="PF24803">
    <property type="entry name" value="DUF7704"/>
    <property type="match status" value="1"/>
</dbReference>
<reference evidence="3 4" key="1">
    <citation type="submission" date="2016-05" db="EMBL/GenBank/DDBJ databases">
        <title>Comparative analysis of secretome profiles of manganese(II)-oxidizing ascomycete fungi.</title>
        <authorList>
            <consortium name="DOE Joint Genome Institute"/>
            <person name="Zeiner C.A."/>
            <person name="Purvine S.O."/>
            <person name="Zink E.M."/>
            <person name="Wu S."/>
            <person name="Pasa-Tolic L."/>
            <person name="Chaput D.L."/>
            <person name="Haridas S."/>
            <person name="Grigoriev I.V."/>
            <person name="Santelli C.M."/>
            <person name="Hansel C.M."/>
        </authorList>
    </citation>
    <scope>NUCLEOTIDE SEQUENCE [LARGE SCALE GENOMIC DNA]</scope>
    <source>
        <strain evidence="3 4">AP3s5-JAC2a</strain>
    </source>
</reference>
<gene>
    <name evidence="3" type="ORF">CC84DRAFT_1126851</name>
</gene>
<accession>A0A177C1C5</accession>
<dbReference type="EMBL" id="KV441557">
    <property type="protein sequence ID" value="OAG01295.1"/>
    <property type="molecule type" value="Genomic_DNA"/>
</dbReference>
<protein>
    <recommendedName>
        <fullName evidence="2">DUF7704 domain-containing protein</fullName>
    </recommendedName>
</protein>
<feature type="transmembrane region" description="Helical" evidence="1">
    <location>
        <begin position="87"/>
        <end position="106"/>
    </location>
</feature>
<feature type="transmembrane region" description="Helical" evidence="1">
    <location>
        <begin position="12"/>
        <end position="36"/>
    </location>
</feature>
<name>A0A177C1C5_9PLEO</name>
<dbReference type="InParanoid" id="A0A177C1C5"/>
<dbReference type="GeneID" id="28759240"/>
<dbReference type="InterPro" id="IPR056121">
    <property type="entry name" value="DUF7704"/>
</dbReference>
<keyword evidence="4" id="KW-1185">Reference proteome</keyword>
<keyword evidence="1" id="KW-1133">Transmembrane helix</keyword>
<feature type="transmembrane region" description="Helical" evidence="1">
    <location>
        <begin position="56"/>
        <end position="75"/>
    </location>
</feature>
<dbReference type="AlphaFoldDB" id="A0A177C1C5"/>
<organism evidence="3 4">
    <name type="scientific">Paraphaeosphaeria sporulosa</name>
    <dbReference type="NCBI Taxonomy" id="1460663"/>
    <lineage>
        <taxon>Eukaryota</taxon>
        <taxon>Fungi</taxon>
        <taxon>Dikarya</taxon>
        <taxon>Ascomycota</taxon>
        <taxon>Pezizomycotina</taxon>
        <taxon>Dothideomycetes</taxon>
        <taxon>Pleosporomycetidae</taxon>
        <taxon>Pleosporales</taxon>
        <taxon>Massarineae</taxon>
        <taxon>Didymosphaeriaceae</taxon>
        <taxon>Paraphaeosphaeria</taxon>
    </lineage>
</organism>
<keyword evidence="1" id="KW-0472">Membrane</keyword>
<evidence type="ECO:0000259" key="2">
    <source>
        <dbReference type="Pfam" id="PF24803"/>
    </source>
</evidence>
<evidence type="ECO:0000256" key="1">
    <source>
        <dbReference type="SAM" id="Phobius"/>
    </source>
</evidence>
<dbReference type="Proteomes" id="UP000077069">
    <property type="component" value="Unassembled WGS sequence"/>
</dbReference>